<comment type="caution">
    <text evidence="4">The sequence shown here is derived from an EMBL/GenBank/DDBJ whole genome shotgun (WGS) entry which is preliminary data.</text>
</comment>
<dbReference type="GO" id="GO:0006004">
    <property type="term" value="P:fucose metabolic process"/>
    <property type="evidence" value="ECO:0007669"/>
    <property type="project" value="UniProtKB-KW"/>
</dbReference>
<dbReference type="CDD" id="cd11296">
    <property type="entry name" value="O-FucT_like"/>
    <property type="match status" value="1"/>
</dbReference>
<evidence type="ECO:0000313" key="5">
    <source>
        <dbReference type="Proteomes" id="UP000620124"/>
    </source>
</evidence>
<dbReference type="AlphaFoldDB" id="A0A8H7D6K0"/>
<keyword evidence="2" id="KW-0294">Fucose metabolism</keyword>
<reference evidence="4" key="1">
    <citation type="submission" date="2020-05" db="EMBL/GenBank/DDBJ databases">
        <title>Mycena genomes resolve the evolution of fungal bioluminescence.</title>
        <authorList>
            <person name="Tsai I.J."/>
        </authorList>
    </citation>
    <scope>NUCLEOTIDE SEQUENCE</scope>
    <source>
        <strain evidence="4">CCC161011</strain>
    </source>
</reference>
<keyword evidence="3" id="KW-0119">Carbohydrate metabolism</keyword>
<dbReference type="PANTHER" id="PTHR13398">
    <property type="entry name" value="GDP-FUCOSE PROTEIN O-FUCOSYLTRANSFERASE 2"/>
    <property type="match status" value="1"/>
</dbReference>
<evidence type="ECO:0000256" key="1">
    <source>
        <dbReference type="ARBA" id="ARBA00022679"/>
    </source>
</evidence>
<evidence type="ECO:0000256" key="3">
    <source>
        <dbReference type="ARBA" id="ARBA00023277"/>
    </source>
</evidence>
<dbReference type="Gene3D" id="3.40.50.11350">
    <property type="match status" value="1"/>
</dbReference>
<keyword evidence="1" id="KW-0808">Transferase</keyword>
<dbReference type="GO" id="GO:0046922">
    <property type="term" value="F:peptide-O-fucosyltransferase activity"/>
    <property type="evidence" value="ECO:0007669"/>
    <property type="project" value="InterPro"/>
</dbReference>
<keyword evidence="5" id="KW-1185">Reference proteome</keyword>
<protein>
    <submittedName>
        <fullName evidence="4">SH3 and PX-domain-containing 3</fullName>
    </submittedName>
</protein>
<accession>A0A8H7D6K0</accession>
<dbReference type="OrthoDB" id="2559662at2759"/>
<organism evidence="4 5">
    <name type="scientific">Mycena venus</name>
    <dbReference type="NCBI Taxonomy" id="2733690"/>
    <lineage>
        <taxon>Eukaryota</taxon>
        <taxon>Fungi</taxon>
        <taxon>Dikarya</taxon>
        <taxon>Basidiomycota</taxon>
        <taxon>Agaricomycotina</taxon>
        <taxon>Agaricomycetes</taxon>
        <taxon>Agaricomycetidae</taxon>
        <taxon>Agaricales</taxon>
        <taxon>Marasmiineae</taxon>
        <taxon>Mycenaceae</taxon>
        <taxon>Mycena</taxon>
    </lineage>
</organism>
<dbReference type="EMBL" id="JACAZI010000005">
    <property type="protein sequence ID" value="KAF7360688.1"/>
    <property type="molecule type" value="Genomic_DNA"/>
</dbReference>
<name>A0A8H7D6K0_9AGAR</name>
<proteinExistence type="predicted"/>
<dbReference type="InterPro" id="IPR045130">
    <property type="entry name" value="OFUT2-like"/>
</dbReference>
<evidence type="ECO:0000256" key="2">
    <source>
        <dbReference type="ARBA" id="ARBA00023253"/>
    </source>
</evidence>
<gene>
    <name evidence="4" type="ORF">MVEN_00800600</name>
</gene>
<dbReference type="PANTHER" id="PTHR13398:SF0">
    <property type="entry name" value="GDP-FUCOSE PROTEIN O-FUCOSYLTRANSFERASE 2"/>
    <property type="match status" value="1"/>
</dbReference>
<dbReference type="Proteomes" id="UP000620124">
    <property type="component" value="Unassembled WGS sequence"/>
</dbReference>
<sequence>MLHFLSVPIRASTHLSAMNSDRLRFRYRWTRVLVCGLGALALLWLLIPCRVAPLTFPSMPVDVVAQQLGHPMFFDIRIYERNLPQHTPPSSLTKGTTRPRYLFFPSALWGSGWNNVLQEQLLNTHLADLSKRAYVYPGYIPQDHPPFPDTLANGTRYLLHIPMNAFVSGPTGGGPLSSEGEDSITRRAVSEEWWHLVCPRSEVVVVNLHDTMRDLRLDGSSEGKEIIDRWADKLLKISSPCVSIEGGSVFDYLFFGSSRVLSLWPSYADSPTLKYFAWSPQITAALFRNFHSFRPYRTSERPIAGLLGIHVRRGDFEWHCVNLVNGDADYNAWNQLGTPGIASSAPADYVWPALPDYLNVPEGQSRKDAAFHHCWPSPEVIVARAHTVREEAASGAWFTPQDLQKIYISTNGDRSWVNNLAALLKADGWDVSGSFDMKLTQEELAVAQAVDMSVLTSAESFIGVGFSSLSSNVVQIRLAGGRDPRTNHFW</sequence>
<evidence type="ECO:0000313" key="4">
    <source>
        <dbReference type="EMBL" id="KAF7360688.1"/>
    </source>
</evidence>